<feature type="region of interest" description="Disordered" evidence="1">
    <location>
        <begin position="392"/>
        <end position="419"/>
    </location>
</feature>
<name>A0A226DG17_FOLCA</name>
<evidence type="ECO:0000256" key="1">
    <source>
        <dbReference type="SAM" id="MobiDB-lite"/>
    </source>
</evidence>
<proteinExistence type="predicted"/>
<comment type="caution">
    <text evidence="2">The sequence shown here is derived from an EMBL/GenBank/DDBJ whole genome shotgun (WGS) entry which is preliminary data.</text>
</comment>
<dbReference type="AlphaFoldDB" id="A0A226DG17"/>
<protein>
    <submittedName>
        <fullName evidence="2">Uncharacterized protein</fullName>
    </submittedName>
</protein>
<evidence type="ECO:0000313" key="3">
    <source>
        <dbReference type="Proteomes" id="UP000198287"/>
    </source>
</evidence>
<sequence length="447" mass="51185">MSNSTVQAWLKDSINIKLDKNSDISLLLRGPLRNILLSFLIPRCRSEDEVDVIRSNLYVHGLTKSEPLLNLNYNTNAELTRRLAELEHRKRIELNAAMPKNNTDNDDFDPTEEWNVPTDKKQLKKLNNIIGFLDGTTSDLKVLLETQNMVVLEQEEVLSPPEKLYQLQEEGIKLFHSIFFETTATPQDLEDLNQRLDYLCDHFVGRWDKNNKGLSQKQLVVWQKSEIKKAKDLMDKFKVKLAPKASPTFAEDLLSELYKNLCREHIDMYSRNEHQKSHIESIETSRLAKLSALTASGQYEGDISHPMKLIYEKQLKCQIKLHAESKAASEMTPQENNGAAGPEVKNYLGSQESEVRENLINCLLCNYPNKSTKLVSTICQAGRYSEFVQALRSPADRRSDNPEANRTTTTTNNNPETNRNFENMLHALNPNRETISTNFALRFASDK</sequence>
<evidence type="ECO:0000313" key="2">
    <source>
        <dbReference type="EMBL" id="OXA43804.1"/>
    </source>
</evidence>
<reference evidence="2 3" key="1">
    <citation type="submission" date="2015-12" db="EMBL/GenBank/DDBJ databases">
        <title>The genome of Folsomia candida.</title>
        <authorList>
            <person name="Faddeeva A."/>
            <person name="Derks M.F."/>
            <person name="Anvar Y."/>
            <person name="Smit S."/>
            <person name="Van Straalen N."/>
            <person name="Roelofs D."/>
        </authorList>
    </citation>
    <scope>NUCLEOTIDE SEQUENCE [LARGE SCALE GENOMIC DNA]</scope>
    <source>
        <strain evidence="2 3">VU population</strain>
        <tissue evidence="2">Whole body</tissue>
    </source>
</reference>
<keyword evidence="3" id="KW-1185">Reference proteome</keyword>
<dbReference type="Proteomes" id="UP000198287">
    <property type="component" value="Unassembled WGS sequence"/>
</dbReference>
<accession>A0A226DG17</accession>
<feature type="compositionally biased region" description="Low complexity" evidence="1">
    <location>
        <begin position="404"/>
        <end position="419"/>
    </location>
</feature>
<feature type="compositionally biased region" description="Basic and acidic residues" evidence="1">
    <location>
        <begin position="394"/>
        <end position="403"/>
    </location>
</feature>
<dbReference type="EMBL" id="LNIX01000021">
    <property type="protein sequence ID" value="OXA43804.1"/>
    <property type="molecule type" value="Genomic_DNA"/>
</dbReference>
<gene>
    <name evidence="2" type="ORF">Fcan01_21403</name>
</gene>
<organism evidence="2 3">
    <name type="scientific">Folsomia candida</name>
    <name type="common">Springtail</name>
    <dbReference type="NCBI Taxonomy" id="158441"/>
    <lineage>
        <taxon>Eukaryota</taxon>
        <taxon>Metazoa</taxon>
        <taxon>Ecdysozoa</taxon>
        <taxon>Arthropoda</taxon>
        <taxon>Hexapoda</taxon>
        <taxon>Collembola</taxon>
        <taxon>Entomobryomorpha</taxon>
        <taxon>Isotomoidea</taxon>
        <taxon>Isotomidae</taxon>
        <taxon>Proisotominae</taxon>
        <taxon>Folsomia</taxon>
    </lineage>
</organism>